<organism evidence="1 2">
    <name type="scientific">Anaeromyxobacter oryzae</name>
    <dbReference type="NCBI Taxonomy" id="2918170"/>
    <lineage>
        <taxon>Bacteria</taxon>
        <taxon>Pseudomonadati</taxon>
        <taxon>Myxococcota</taxon>
        <taxon>Myxococcia</taxon>
        <taxon>Myxococcales</taxon>
        <taxon>Cystobacterineae</taxon>
        <taxon>Anaeromyxobacteraceae</taxon>
        <taxon>Anaeromyxobacter</taxon>
    </lineage>
</organism>
<dbReference type="RefSeq" id="WP_248362099.1">
    <property type="nucleotide sequence ID" value="NZ_AP025591.1"/>
</dbReference>
<evidence type="ECO:0000313" key="1">
    <source>
        <dbReference type="EMBL" id="BDG03768.1"/>
    </source>
</evidence>
<proteinExistence type="predicted"/>
<accession>A0ABM7WW97</accession>
<name>A0ABM7WW97_9BACT</name>
<reference evidence="2" key="1">
    <citation type="journal article" date="2022" name="Int. J. Syst. Evol. Microbiol.">
        <title>Anaeromyxobacter oryzae sp. nov., Anaeromyxobacter diazotrophicus sp. nov. and Anaeromyxobacter paludicola sp. nov., isolated from paddy soils.</title>
        <authorList>
            <person name="Itoh H."/>
            <person name="Xu Z."/>
            <person name="Mise K."/>
            <person name="Masuda Y."/>
            <person name="Ushijima N."/>
            <person name="Hayakawa C."/>
            <person name="Shiratori Y."/>
            <person name="Senoo K."/>
        </authorList>
    </citation>
    <scope>NUCLEOTIDE SEQUENCE [LARGE SCALE GENOMIC DNA]</scope>
    <source>
        <strain evidence="2">Red232</strain>
    </source>
</reference>
<protein>
    <submittedName>
        <fullName evidence="1">Uncharacterized protein</fullName>
    </submittedName>
</protein>
<dbReference type="Proteomes" id="UP001162891">
    <property type="component" value="Chromosome"/>
</dbReference>
<gene>
    <name evidence="1" type="ORF">AMOR_27640</name>
</gene>
<evidence type="ECO:0000313" key="2">
    <source>
        <dbReference type="Proteomes" id="UP001162891"/>
    </source>
</evidence>
<sequence>MKPKRVAAAAFLGAAVLGGVAYAFLRGDVAAAHPAPPHAPVAPEPPASPPPIDASRIQTGRLSFSRMPEEVTGALEVHSAEIVKTAEALATKQARIVGTCAPGSAIRVVGEDGSVVCQKLPRGVVSVSALNGLPRVATTTTAQQSVPGGVGRYQSGGEDDFLVVPVTLPDGAIVTGFSYVFWDAAAKVDGGAYLYRSDDTAMAAVATEGANEEVRIVSTEEIQARRVDNSAYAYFVYMQMSAQAGQNLMPIAASVAYRLP</sequence>
<dbReference type="EMBL" id="AP025591">
    <property type="protein sequence ID" value="BDG03768.1"/>
    <property type="molecule type" value="Genomic_DNA"/>
</dbReference>
<keyword evidence="2" id="KW-1185">Reference proteome</keyword>